<evidence type="ECO:0000313" key="2">
    <source>
        <dbReference type="EMBL" id="GGX64174.1"/>
    </source>
</evidence>
<keyword evidence="1" id="KW-0472">Membrane</keyword>
<dbReference type="AlphaFoldDB" id="A0A918KIP8"/>
<gene>
    <name evidence="2" type="ORF">GCM10011309_12800</name>
</gene>
<dbReference type="EMBL" id="BMYV01000001">
    <property type="protein sequence ID" value="GGX64174.1"/>
    <property type="molecule type" value="Genomic_DNA"/>
</dbReference>
<feature type="transmembrane region" description="Helical" evidence="1">
    <location>
        <begin position="90"/>
        <end position="108"/>
    </location>
</feature>
<comment type="caution">
    <text evidence="2">The sequence shown here is derived from an EMBL/GenBank/DDBJ whole genome shotgun (WGS) entry which is preliminary data.</text>
</comment>
<feature type="transmembrane region" description="Helical" evidence="1">
    <location>
        <begin position="120"/>
        <end position="140"/>
    </location>
</feature>
<dbReference type="RefSeq" id="WP_189582921.1">
    <property type="nucleotide sequence ID" value="NZ_BMYV01000001.1"/>
</dbReference>
<organism evidence="2 3">
    <name type="scientific">Litorimonas cladophorae</name>
    <dbReference type="NCBI Taxonomy" id="1220491"/>
    <lineage>
        <taxon>Bacteria</taxon>
        <taxon>Pseudomonadati</taxon>
        <taxon>Pseudomonadota</taxon>
        <taxon>Alphaproteobacteria</taxon>
        <taxon>Maricaulales</taxon>
        <taxon>Robiginitomaculaceae</taxon>
    </lineage>
</organism>
<feature type="transmembrane region" description="Helical" evidence="1">
    <location>
        <begin position="58"/>
        <end position="83"/>
    </location>
</feature>
<name>A0A918KIP8_9PROT</name>
<accession>A0A918KIP8</accession>
<dbReference type="Proteomes" id="UP000600865">
    <property type="component" value="Unassembled WGS sequence"/>
</dbReference>
<reference evidence="2 3" key="1">
    <citation type="journal article" date="2014" name="Int. J. Syst. Evol. Microbiol.">
        <title>Complete genome sequence of Corynebacterium casei LMG S-19264T (=DSM 44701T), isolated from a smear-ripened cheese.</title>
        <authorList>
            <consortium name="US DOE Joint Genome Institute (JGI-PGF)"/>
            <person name="Walter F."/>
            <person name="Albersmeier A."/>
            <person name="Kalinowski J."/>
            <person name="Ruckert C."/>
        </authorList>
    </citation>
    <scope>NUCLEOTIDE SEQUENCE [LARGE SCALE GENOMIC DNA]</scope>
    <source>
        <strain evidence="2 3">KCTC 23968</strain>
    </source>
</reference>
<keyword evidence="1" id="KW-1133">Transmembrane helix</keyword>
<keyword evidence="3" id="KW-1185">Reference proteome</keyword>
<feature type="transmembrane region" description="Helical" evidence="1">
    <location>
        <begin position="15"/>
        <end position="38"/>
    </location>
</feature>
<evidence type="ECO:0000256" key="1">
    <source>
        <dbReference type="SAM" id="Phobius"/>
    </source>
</evidence>
<sequence length="150" mass="17029">MSEDHTKIHSAKPPIWFWIVSILFVIWNLFGVSNYLMAVMATPESLAKQNYEPDQIEFLLGMPALYAAVFALAVWSGLLAAVLLILRRRLAVPVYFVSVGFVVLSFILDYTGGTFRVLGNAYLGIMSFVTIMAVIEYMFARLSRRRGWLR</sequence>
<proteinExistence type="predicted"/>
<keyword evidence="1" id="KW-0812">Transmembrane</keyword>
<protein>
    <submittedName>
        <fullName evidence="2">Uncharacterized protein</fullName>
    </submittedName>
</protein>
<evidence type="ECO:0000313" key="3">
    <source>
        <dbReference type="Proteomes" id="UP000600865"/>
    </source>
</evidence>